<evidence type="ECO:0000313" key="4">
    <source>
        <dbReference type="Proteomes" id="UP000235826"/>
    </source>
</evidence>
<dbReference type="EMBL" id="CP025791">
    <property type="protein sequence ID" value="AUP80869.1"/>
    <property type="molecule type" value="Genomic_DNA"/>
</dbReference>
<feature type="transmembrane region" description="Helical" evidence="1">
    <location>
        <begin position="139"/>
        <end position="161"/>
    </location>
</feature>
<dbReference type="Proteomes" id="UP000235826">
    <property type="component" value="Chromosome"/>
</dbReference>
<keyword evidence="1" id="KW-1133">Transmembrane helix</keyword>
<sequence>MKTARYYYIDFLRVIAIIMMFIYHVFMVFVAEWGWHIKNKETSNVLLEINYWMASFRMPLLFFVSGYISYILMLRLNWKAFTIQRFIRLIIPTIIWTFILVAPQIYFERKLEGIDQSYFEFYQSFLEFKWWPNGNFHWLHLWFIPYLFCYNILSIPLFLLLKKNNRITKALSSFFKEPVSIFVFILIAILPCTFLSFYYKTTYDLINDWGRHSFFIFFIIAGLLLFRFQQIMTIIETKRHLFLSFAFLSILIINILRWNSWEPFDVWDNWIEKPQTYLFIGIINFNSWMWVFTFLGYGKKYLNKSSKLLNYMNTAVYPFYILHQTVIVIVGFYVVRTKDNISLKLLFLLIICFAITFLVYHLFIRPNNTIRFLFGMKRKNIK</sequence>
<evidence type="ECO:0000313" key="3">
    <source>
        <dbReference type="EMBL" id="AUP80869.1"/>
    </source>
</evidence>
<proteinExistence type="predicted"/>
<feature type="domain" description="Acyltransferase 3" evidence="2">
    <location>
        <begin position="6"/>
        <end position="360"/>
    </location>
</feature>
<feature type="transmembrane region" description="Helical" evidence="1">
    <location>
        <begin position="51"/>
        <end position="74"/>
    </location>
</feature>
<keyword evidence="3" id="KW-0012">Acyltransferase</keyword>
<dbReference type="PANTHER" id="PTHR36927:SF3">
    <property type="entry name" value="GLUCANS BIOSYNTHESIS PROTEIN C"/>
    <property type="match status" value="1"/>
</dbReference>
<dbReference type="InterPro" id="IPR002656">
    <property type="entry name" value="Acyl_transf_3_dom"/>
</dbReference>
<keyword evidence="4" id="KW-1185">Reference proteome</keyword>
<dbReference type="AlphaFoldDB" id="A0A2K9PUY9"/>
<feature type="transmembrane region" description="Helical" evidence="1">
    <location>
        <begin position="341"/>
        <end position="363"/>
    </location>
</feature>
<gene>
    <name evidence="3" type="ORF">C1H87_20015</name>
</gene>
<feature type="transmembrane region" description="Helical" evidence="1">
    <location>
        <begin position="211"/>
        <end position="228"/>
    </location>
</feature>
<keyword evidence="3" id="KW-0808">Transferase</keyword>
<feature type="transmembrane region" description="Helical" evidence="1">
    <location>
        <begin position="181"/>
        <end position="199"/>
    </location>
</feature>
<keyword evidence="1" id="KW-0812">Transmembrane</keyword>
<dbReference type="GO" id="GO:0016747">
    <property type="term" value="F:acyltransferase activity, transferring groups other than amino-acyl groups"/>
    <property type="evidence" value="ECO:0007669"/>
    <property type="project" value="InterPro"/>
</dbReference>
<feature type="transmembrane region" description="Helical" evidence="1">
    <location>
        <begin position="277"/>
        <end position="297"/>
    </location>
</feature>
<keyword evidence="1" id="KW-0472">Membrane</keyword>
<organism evidence="3 4">
    <name type="scientific">Flavivirga eckloniae</name>
    <dbReference type="NCBI Taxonomy" id="1803846"/>
    <lineage>
        <taxon>Bacteria</taxon>
        <taxon>Pseudomonadati</taxon>
        <taxon>Bacteroidota</taxon>
        <taxon>Flavobacteriia</taxon>
        <taxon>Flavobacteriales</taxon>
        <taxon>Flavobacteriaceae</taxon>
        <taxon>Flavivirga</taxon>
    </lineage>
</organism>
<feature type="transmembrane region" description="Helical" evidence="1">
    <location>
        <begin position="12"/>
        <end position="31"/>
    </location>
</feature>
<reference evidence="3 4" key="1">
    <citation type="submission" date="2018-01" db="EMBL/GenBank/DDBJ databases">
        <title>Complete genome sequence of Flavivirga eckloniae ECD14 isolated from seaweed Ecklonia cava.</title>
        <authorList>
            <person name="Lee J.H."/>
            <person name="Baik K.S."/>
            <person name="Seong C.N."/>
        </authorList>
    </citation>
    <scope>NUCLEOTIDE SEQUENCE [LARGE SCALE GENOMIC DNA]</scope>
    <source>
        <strain evidence="3 4">ECD14</strain>
    </source>
</reference>
<feature type="transmembrane region" description="Helical" evidence="1">
    <location>
        <begin position="240"/>
        <end position="257"/>
    </location>
</feature>
<feature type="transmembrane region" description="Helical" evidence="1">
    <location>
        <begin position="86"/>
        <end position="107"/>
    </location>
</feature>
<dbReference type="PANTHER" id="PTHR36927">
    <property type="entry name" value="BLR4337 PROTEIN"/>
    <property type="match status" value="1"/>
</dbReference>
<accession>A0A2K9PUY9</accession>
<dbReference type="Pfam" id="PF01757">
    <property type="entry name" value="Acyl_transf_3"/>
    <property type="match status" value="1"/>
</dbReference>
<dbReference type="KEGG" id="fek:C1H87_20015"/>
<feature type="transmembrane region" description="Helical" evidence="1">
    <location>
        <begin position="317"/>
        <end position="335"/>
    </location>
</feature>
<protein>
    <submittedName>
        <fullName evidence="3">Acyltransferase</fullName>
    </submittedName>
</protein>
<name>A0A2K9PUY9_9FLAO</name>
<evidence type="ECO:0000259" key="2">
    <source>
        <dbReference type="Pfam" id="PF01757"/>
    </source>
</evidence>
<evidence type="ECO:0000256" key="1">
    <source>
        <dbReference type="SAM" id="Phobius"/>
    </source>
</evidence>
<dbReference type="InterPro" id="IPR050623">
    <property type="entry name" value="Glucan_succinyl_AcylTrfase"/>
</dbReference>